<evidence type="ECO:0000313" key="2">
    <source>
        <dbReference type="Proteomes" id="UP000636661"/>
    </source>
</evidence>
<sequence length="55" mass="6214">MRFTTRLIDQYLTALRTGDELEIARIEAVAADYDAHNPDSRLLDELEALRIPVAA</sequence>
<keyword evidence="2" id="KW-1185">Reference proteome</keyword>
<protein>
    <submittedName>
        <fullName evidence="1">Uncharacterized protein</fullName>
    </submittedName>
</protein>
<reference evidence="1" key="2">
    <citation type="submission" date="2020-09" db="EMBL/GenBank/DDBJ databases">
        <authorList>
            <person name="Sun Q."/>
            <person name="Ohkuma M."/>
        </authorList>
    </citation>
    <scope>NUCLEOTIDE SEQUENCE</scope>
    <source>
        <strain evidence="1">JCM 4391</strain>
    </source>
</reference>
<dbReference type="RefSeq" id="WP_189552909.1">
    <property type="nucleotide sequence ID" value="NZ_BMTP01000012.1"/>
</dbReference>
<comment type="caution">
    <text evidence="1">The sequence shown here is derived from an EMBL/GenBank/DDBJ whole genome shotgun (WGS) entry which is preliminary data.</text>
</comment>
<proteinExistence type="predicted"/>
<dbReference type="AlphaFoldDB" id="A0A918I0G3"/>
<accession>A0A918I0G3</accession>
<name>A0A918I0G3_9ACTN</name>
<gene>
    <name evidence="1" type="ORF">GCM10010274_46660</name>
</gene>
<evidence type="ECO:0000313" key="1">
    <source>
        <dbReference type="EMBL" id="GGU52407.1"/>
    </source>
</evidence>
<reference evidence="1" key="1">
    <citation type="journal article" date="2014" name="Int. J. Syst. Evol. Microbiol.">
        <title>Complete genome sequence of Corynebacterium casei LMG S-19264T (=DSM 44701T), isolated from a smear-ripened cheese.</title>
        <authorList>
            <consortium name="US DOE Joint Genome Institute (JGI-PGF)"/>
            <person name="Walter F."/>
            <person name="Albersmeier A."/>
            <person name="Kalinowski J."/>
            <person name="Ruckert C."/>
        </authorList>
    </citation>
    <scope>NUCLEOTIDE SEQUENCE</scope>
    <source>
        <strain evidence="1">JCM 4391</strain>
    </source>
</reference>
<organism evidence="1 2">
    <name type="scientific">Streptomyces lavendofoliae</name>
    <dbReference type="NCBI Taxonomy" id="67314"/>
    <lineage>
        <taxon>Bacteria</taxon>
        <taxon>Bacillati</taxon>
        <taxon>Actinomycetota</taxon>
        <taxon>Actinomycetes</taxon>
        <taxon>Kitasatosporales</taxon>
        <taxon>Streptomycetaceae</taxon>
        <taxon>Streptomyces</taxon>
    </lineage>
</organism>
<dbReference type="Proteomes" id="UP000636661">
    <property type="component" value="Unassembled WGS sequence"/>
</dbReference>
<dbReference type="EMBL" id="BMTP01000012">
    <property type="protein sequence ID" value="GGU52407.1"/>
    <property type="molecule type" value="Genomic_DNA"/>
</dbReference>